<accession>A2G494</accession>
<evidence type="ECO:0000313" key="2">
    <source>
        <dbReference type="EMBL" id="EAX88022.1"/>
    </source>
</evidence>
<reference evidence="2" key="1">
    <citation type="submission" date="2006-10" db="EMBL/GenBank/DDBJ databases">
        <authorList>
            <person name="Amadeo P."/>
            <person name="Zhao Q."/>
            <person name="Wortman J."/>
            <person name="Fraser-Liggett C."/>
            <person name="Carlton J."/>
        </authorList>
    </citation>
    <scope>NUCLEOTIDE SEQUENCE</scope>
    <source>
        <strain evidence="2">G3</strain>
    </source>
</reference>
<dbReference type="RefSeq" id="XP_001300952.1">
    <property type="nucleotide sequence ID" value="XM_001300951.1"/>
</dbReference>
<reference evidence="2" key="2">
    <citation type="journal article" date="2007" name="Science">
        <title>Draft genome sequence of the sexually transmitted pathogen Trichomonas vaginalis.</title>
        <authorList>
            <person name="Carlton J.M."/>
            <person name="Hirt R.P."/>
            <person name="Silva J.C."/>
            <person name="Delcher A.L."/>
            <person name="Schatz M."/>
            <person name="Zhao Q."/>
            <person name="Wortman J.R."/>
            <person name="Bidwell S.L."/>
            <person name="Alsmark U.C.M."/>
            <person name="Besteiro S."/>
            <person name="Sicheritz-Ponten T."/>
            <person name="Noel C.J."/>
            <person name="Dacks J.B."/>
            <person name="Foster P.G."/>
            <person name="Simillion C."/>
            <person name="Van de Peer Y."/>
            <person name="Miranda-Saavedra D."/>
            <person name="Barton G.J."/>
            <person name="Westrop G.D."/>
            <person name="Mueller S."/>
            <person name="Dessi D."/>
            <person name="Fiori P.L."/>
            <person name="Ren Q."/>
            <person name="Paulsen I."/>
            <person name="Zhang H."/>
            <person name="Bastida-Corcuera F.D."/>
            <person name="Simoes-Barbosa A."/>
            <person name="Brown M.T."/>
            <person name="Hayes R.D."/>
            <person name="Mukherjee M."/>
            <person name="Okumura C.Y."/>
            <person name="Schneider R."/>
            <person name="Smith A.J."/>
            <person name="Vanacova S."/>
            <person name="Villalvazo M."/>
            <person name="Haas B.J."/>
            <person name="Pertea M."/>
            <person name="Feldblyum T.V."/>
            <person name="Utterback T.R."/>
            <person name="Shu C.L."/>
            <person name="Osoegawa K."/>
            <person name="de Jong P.J."/>
            <person name="Hrdy I."/>
            <person name="Horvathova L."/>
            <person name="Zubacova Z."/>
            <person name="Dolezal P."/>
            <person name="Malik S.B."/>
            <person name="Logsdon J.M. Jr."/>
            <person name="Henze K."/>
            <person name="Gupta A."/>
            <person name="Wang C.C."/>
            <person name="Dunne R.L."/>
            <person name="Upcroft J.A."/>
            <person name="Upcroft P."/>
            <person name="White O."/>
            <person name="Salzberg S.L."/>
            <person name="Tang P."/>
            <person name="Chiu C.-H."/>
            <person name="Lee Y.-S."/>
            <person name="Embley T.M."/>
            <person name="Coombs G.H."/>
            <person name="Mottram J.C."/>
            <person name="Tachezy J."/>
            <person name="Fraser-Liggett C.M."/>
            <person name="Johnson P.J."/>
        </authorList>
    </citation>
    <scope>NUCLEOTIDE SEQUENCE [LARGE SCALE GENOMIC DNA]</scope>
    <source>
        <strain evidence="2">G3</strain>
    </source>
</reference>
<protein>
    <submittedName>
        <fullName evidence="2">Uncharacterized protein</fullName>
    </submittedName>
</protein>
<dbReference type="KEGG" id="tva:4745680"/>
<dbReference type="InParanoid" id="A2G494"/>
<keyword evidence="3" id="KW-1185">Reference proteome</keyword>
<evidence type="ECO:0000256" key="1">
    <source>
        <dbReference type="SAM" id="MobiDB-lite"/>
    </source>
</evidence>
<gene>
    <name evidence="2" type="ORF">TVAG_018940</name>
</gene>
<proteinExistence type="predicted"/>
<evidence type="ECO:0000313" key="3">
    <source>
        <dbReference type="Proteomes" id="UP000001542"/>
    </source>
</evidence>
<feature type="region of interest" description="Disordered" evidence="1">
    <location>
        <begin position="74"/>
        <end position="107"/>
    </location>
</feature>
<sequence length="107" mass="12534">MDCIQKCIKLIWDKYHDKVYPEFVNTKYYQLLFDENEFFFGQIDPSPPYFYGQEDGYDYLTNKQNSAEISLLDTQTDVSDKKESQIEQPNIEVVEKRTANTGSPLTA</sequence>
<organism evidence="2 3">
    <name type="scientific">Trichomonas vaginalis (strain ATCC PRA-98 / G3)</name>
    <dbReference type="NCBI Taxonomy" id="412133"/>
    <lineage>
        <taxon>Eukaryota</taxon>
        <taxon>Metamonada</taxon>
        <taxon>Parabasalia</taxon>
        <taxon>Trichomonadida</taxon>
        <taxon>Trichomonadidae</taxon>
        <taxon>Trichomonas</taxon>
    </lineage>
</organism>
<name>A2G494_TRIV3</name>
<dbReference type="VEuPathDB" id="TrichDB:TVAG_018940"/>
<dbReference type="VEuPathDB" id="TrichDB:TVAGG3_0215630"/>
<dbReference type="AlphaFoldDB" id="A2G494"/>
<dbReference type="EMBL" id="DS114365">
    <property type="protein sequence ID" value="EAX88022.1"/>
    <property type="molecule type" value="Genomic_DNA"/>
</dbReference>
<dbReference type="Proteomes" id="UP000001542">
    <property type="component" value="Unassembled WGS sequence"/>
</dbReference>